<dbReference type="PRINTS" id="PR00081">
    <property type="entry name" value="GDHRDH"/>
</dbReference>
<evidence type="ECO:0000256" key="6">
    <source>
        <dbReference type="ARBA" id="ARBA00023221"/>
    </source>
</evidence>
<sequence>MNLNNKIALITGASKGIGRAISIKFAENGCDIIFFYKSNEKLANKVAKEVKAIGRKVLPIKLDVSNYIEVERAKLKIRKNFEHINILVNNAGILRDSLFEKMSQEQWDDVININLTGVFNCTRVFLEELIKSEEASIVNITSISGIYGNVGQTNYSASKSGIIGFTKALAKEVAGNSIRVNAIAPGFIETDIWNQLPEHIFQRVLKKIPLRKIGNPDHIANTALFLASKDAKYITGQVIKVDGGIGLSVL</sequence>
<dbReference type="NCBIfam" id="NF009466">
    <property type="entry name" value="PRK12826.1-2"/>
    <property type="match status" value="1"/>
</dbReference>
<dbReference type="GO" id="GO:0051287">
    <property type="term" value="F:NAD binding"/>
    <property type="evidence" value="ECO:0007669"/>
    <property type="project" value="UniProtKB-UniRule"/>
</dbReference>
<comment type="subunit">
    <text evidence="10">Homotetramer.</text>
</comment>
<dbReference type="Gene3D" id="3.40.50.720">
    <property type="entry name" value="NAD(P)-binding Rossmann-like Domain"/>
    <property type="match status" value="1"/>
</dbReference>
<dbReference type="PRINTS" id="PR00080">
    <property type="entry name" value="SDRFAMILY"/>
</dbReference>
<evidence type="ECO:0000256" key="7">
    <source>
        <dbReference type="ARBA" id="ARBA00048508"/>
    </source>
</evidence>
<keyword evidence="10" id="KW-0276">Fatty acid metabolism</keyword>
<evidence type="ECO:0000256" key="5">
    <source>
        <dbReference type="ARBA" id="ARBA00023002"/>
    </source>
</evidence>
<comment type="similarity">
    <text evidence="2 10">Belongs to the short-chain dehydrogenases/reductases (SDR) family.</text>
</comment>
<keyword evidence="10" id="KW-0444">Lipid biosynthesis</keyword>
<dbReference type="PANTHER" id="PTHR42879">
    <property type="entry name" value="3-OXOACYL-(ACYL-CARRIER-PROTEIN) REDUCTASE"/>
    <property type="match status" value="1"/>
</dbReference>
<dbReference type="AlphaFoldDB" id="A0A1T5LLN2"/>
<dbReference type="UniPathway" id="UPA00094"/>
<organism evidence="12 13">
    <name type="scientific">Maledivibacter halophilus</name>
    <dbReference type="NCBI Taxonomy" id="36842"/>
    <lineage>
        <taxon>Bacteria</taxon>
        <taxon>Bacillati</taxon>
        <taxon>Bacillota</taxon>
        <taxon>Clostridia</taxon>
        <taxon>Peptostreptococcales</taxon>
        <taxon>Caminicellaceae</taxon>
        <taxon>Maledivibacter</taxon>
    </lineage>
</organism>
<name>A0A1T5LLN2_9FIRM</name>
<dbReference type="GO" id="GO:0006633">
    <property type="term" value="P:fatty acid biosynthetic process"/>
    <property type="evidence" value="ECO:0007669"/>
    <property type="project" value="UniProtKB-UniPathway"/>
</dbReference>
<dbReference type="PANTHER" id="PTHR42879:SF2">
    <property type="entry name" value="3-OXOACYL-[ACYL-CARRIER-PROTEIN] REDUCTASE FABG"/>
    <property type="match status" value="1"/>
</dbReference>
<keyword evidence="10" id="KW-0275">Fatty acid biosynthesis</keyword>
<keyword evidence="4 9" id="KW-0521">NADP</keyword>
<dbReference type="SMART" id="SM00822">
    <property type="entry name" value="PKS_KR"/>
    <property type="match status" value="1"/>
</dbReference>
<keyword evidence="10" id="KW-0443">Lipid metabolism</keyword>
<dbReference type="InterPro" id="IPR011284">
    <property type="entry name" value="3oxo_ACP_reduc"/>
</dbReference>
<dbReference type="FunFam" id="3.40.50.720:FF:000115">
    <property type="entry name" value="3-oxoacyl-[acyl-carrier-protein] reductase FabG"/>
    <property type="match status" value="1"/>
</dbReference>
<keyword evidence="6" id="KW-0753">Steroid metabolism</keyword>
<evidence type="ECO:0000256" key="9">
    <source>
        <dbReference type="PIRSR" id="PIRSR611284-2"/>
    </source>
</evidence>
<dbReference type="InterPro" id="IPR020904">
    <property type="entry name" value="Sc_DH/Rdtase_CS"/>
</dbReference>
<dbReference type="EMBL" id="FUZT01000007">
    <property type="protein sequence ID" value="SKC76438.1"/>
    <property type="molecule type" value="Genomic_DNA"/>
</dbReference>
<dbReference type="PROSITE" id="PS00061">
    <property type="entry name" value="ADH_SHORT"/>
    <property type="match status" value="1"/>
</dbReference>
<reference evidence="13" key="1">
    <citation type="submission" date="2017-02" db="EMBL/GenBank/DDBJ databases">
        <authorList>
            <person name="Varghese N."/>
            <person name="Submissions S."/>
        </authorList>
    </citation>
    <scope>NUCLEOTIDE SEQUENCE [LARGE SCALE GENOMIC DNA]</scope>
    <source>
        <strain evidence="13">M1</strain>
    </source>
</reference>
<evidence type="ECO:0000256" key="4">
    <source>
        <dbReference type="ARBA" id="ARBA00022857"/>
    </source>
</evidence>
<protein>
    <recommendedName>
        <fullName evidence="3 10">3-oxoacyl-[acyl-carrier-protein] reductase</fullName>
        <ecNumber evidence="3 10">1.1.1.100</ecNumber>
    </recommendedName>
</protein>
<dbReference type="STRING" id="36842.SAMN02194393_02986"/>
<evidence type="ECO:0000256" key="8">
    <source>
        <dbReference type="PIRSR" id="PIRSR611284-1"/>
    </source>
</evidence>
<dbReference type="CDD" id="cd05333">
    <property type="entry name" value="BKR_SDR_c"/>
    <property type="match status" value="1"/>
</dbReference>
<evidence type="ECO:0000256" key="10">
    <source>
        <dbReference type="RuleBase" id="RU366074"/>
    </source>
</evidence>
<evidence type="ECO:0000256" key="2">
    <source>
        <dbReference type="ARBA" id="ARBA00006484"/>
    </source>
</evidence>
<evidence type="ECO:0000256" key="3">
    <source>
        <dbReference type="ARBA" id="ARBA00012948"/>
    </source>
</evidence>
<dbReference type="RefSeq" id="WP_079492661.1">
    <property type="nucleotide sequence ID" value="NZ_FUZT01000007.1"/>
</dbReference>
<comment type="catalytic activity">
    <reaction evidence="7 10">
        <text>a (3R)-hydroxyacyl-[ACP] + NADP(+) = a 3-oxoacyl-[ACP] + NADPH + H(+)</text>
        <dbReference type="Rhea" id="RHEA:17397"/>
        <dbReference type="Rhea" id="RHEA-COMP:9916"/>
        <dbReference type="Rhea" id="RHEA-COMP:9945"/>
        <dbReference type="ChEBI" id="CHEBI:15378"/>
        <dbReference type="ChEBI" id="CHEBI:57783"/>
        <dbReference type="ChEBI" id="CHEBI:58349"/>
        <dbReference type="ChEBI" id="CHEBI:78776"/>
        <dbReference type="ChEBI" id="CHEBI:78827"/>
        <dbReference type="EC" id="1.1.1.100"/>
    </reaction>
</comment>
<dbReference type="Proteomes" id="UP000190285">
    <property type="component" value="Unassembled WGS sequence"/>
</dbReference>
<dbReference type="Pfam" id="PF13561">
    <property type="entry name" value="adh_short_C2"/>
    <property type="match status" value="1"/>
</dbReference>
<keyword evidence="5 10" id="KW-0560">Oxidoreductase</keyword>
<keyword evidence="13" id="KW-1185">Reference proteome</keyword>
<dbReference type="NCBIfam" id="TIGR01830">
    <property type="entry name" value="3oxo_ACP_reduc"/>
    <property type="match status" value="1"/>
</dbReference>
<gene>
    <name evidence="12" type="ORF">SAMN02194393_02986</name>
</gene>
<dbReference type="InterPro" id="IPR002347">
    <property type="entry name" value="SDR_fam"/>
</dbReference>
<feature type="active site" description="Proton acceptor" evidence="8">
    <location>
        <position position="155"/>
    </location>
</feature>
<dbReference type="InterPro" id="IPR057326">
    <property type="entry name" value="KR_dom"/>
</dbReference>
<dbReference type="GO" id="GO:0008202">
    <property type="term" value="P:steroid metabolic process"/>
    <property type="evidence" value="ECO:0007669"/>
    <property type="project" value="UniProtKB-KW"/>
</dbReference>
<dbReference type="InterPro" id="IPR050259">
    <property type="entry name" value="SDR"/>
</dbReference>
<comment type="function">
    <text evidence="10">Catalyzes the NADPH-dependent reduction of beta-ketoacyl-ACP substrates to beta-hydroxyacyl-ACP products, the first reductive step in the elongation cycle of fatty acid biosynthesis.</text>
</comment>
<accession>A0A1T5LLN2</accession>
<dbReference type="EC" id="1.1.1.100" evidence="3 10"/>
<evidence type="ECO:0000259" key="11">
    <source>
        <dbReference type="SMART" id="SM00822"/>
    </source>
</evidence>
<comment type="pathway">
    <text evidence="1 10">Lipid metabolism; fatty acid biosynthesis.</text>
</comment>
<dbReference type="OrthoDB" id="9803333at2"/>
<dbReference type="GO" id="GO:0004316">
    <property type="term" value="F:3-oxoacyl-[acyl-carrier-protein] reductase (NADPH) activity"/>
    <property type="evidence" value="ECO:0007669"/>
    <property type="project" value="UniProtKB-UniRule"/>
</dbReference>
<evidence type="ECO:0000256" key="1">
    <source>
        <dbReference type="ARBA" id="ARBA00005194"/>
    </source>
</evidence>
<evidence type="ECO:0000313" key="12">
    <source>
        <dbReference type="EMBL" id="SKC76438.1"/>
    </source>
</evidence>
<feature type="binding site" evidence="9">
    <location>
        <position position="188"/>
    </location>
    <ligand>
        <name>NADP(+)</name>
        <dbReference type="ChEBI" id="CHEBI:58349"/>
    </ligand>
</feature>
<feature type="domain" description="Ketoreductase" evidence="11">
    <location>
        <begin position="6"/>
        <end position="186"/>
    </location>
</feature>
<feature type="binding site" evidence="9">
    <location>
        <position position="90"/>
    </location>
    <ligand>
        <name>NADP(+)</name>
        <dbReference type="ChEBI" id="CHEBI:58349"/>
    </ligand>
</feature>
<dbReference type="SUPFAM" id="SSF51735">
    <property type="entry name" value="NAD(P)-binding Rossmann-fold domains"/>
    <property type="match status" value="1"/>
</dbReference>
<evidence type="ECO:0000313" key="13">
    <source>
        <dbReference type="Proteomes" id="UP000190285"/>
    </source>
</evidence>
<dbReference type="InterPro" id="IPR036291">
    <property type="entry name" value="NAD(P)-bd_dom_sf"/>
</dbReference>
<feature type="binding site" evidence="9">
    <location>
        <begin position="155"/>
        <end position="159"/>
    </location>
    <ligand>
        <name>NADP(+)</name>
        <dbReference type="ChEBI" id="CHEBI:58349"/>
    </ligand>
</feature>
<proteinExistence type="inferred from homology"/>